<organism evidence="2 3">
    <name type="scientific">Thamnophis sirtalis</name>
    <dbReference type="NCBI Taxonomy" id="35019"/>
    <lineage>
        <taxon>Eukaryota</taxon>
        <taxon>Metazoa</taxon>
        <taxon>Chordata</taxon>
        <taxon>Craniata</taxon>
        <taxon>Vertebrata</taxon>
        <taxon>Euteleostomi</taxon>
        <taxon>Lepidosauria</taxon>
        <taxon>Squamata</taxon>
        <taxon>Bifurcata</taxon>
        <taxon>Unidentata</taxon>
        <taxon>Episquamata</taxon>
        <taxon>Toxicofera</taxon>
        <taxon>Serpentes</taxon>
        <taxon>Colubroidea</taxon>
        <taxon>Colubridae</taxon>
        <taxon>Natricinae</taxon>
        <taxon>Thamnophis</taxon>
    </lineage>
</organism>
<dbReference type="RefSeq" id="XP_013930093.1">
    <property type="nucleotide sequence ID" value="XM_014074618.1"/>
</dbReference>
<dbReference type="OrthoDB" id="5600360at2759"/>
<evidence type="ECO:0000313" key="2">
    <source>
        <dbReference type="Proteomes" id="UP000504617"/>
    </source>
</evidence>
<dbReference type="GO" id="GO:0003677">
    <property type="term" value="F:DNA binding"/>
    <property type="evidence" value="ECO:0007669"/>
    <property type="project" value="InterPro"/>
</dbReference>
<proteinExistence type="predicted"/>
<dbReference type="GO" id="GO:0001228">
    <property type="term" value="F:DNA-binding transcription activator activity, RNA polymerase II-specific"/>
    <property type="evidence" value="ECO:0007669"/>
    <property type="project" value="InterPro"/>
</dbReference>
<dbReference type="InterPro" id="IPR040159">
    <property type="entry name" value="CLS_fam"/>
</dbReference>
<name>A0A6I9YZE3_9SAUR</name>
<dbReference type="SUPFAM" id="SSF49417">
    <property type="entry name" value="p53-like transcription factors"/>
    <property type="match status" value="1"/>
</dbReference>
<gene>
    <name evidence="3" type="primary">LOC106555725</name>
</gene>
<feature type="domain" description="RBP-J/Cbf11/Cbf12 DNA binding" evidence="1">
    <location>
        <begin position="55"/>
        <end position="136"/>
    </location>
</feature>
<dbReference type="Pfam" id="PF09271">
    <property type="entry name" value="LAG1-DNAbind"/>
    <property type="match status" value="1"/>
</dbReference>
<evidence type="ECO:0000313" key="3">
    <source>
        <dbReference type="RefSeq" id="XP_013930093.1"/>
    </source>
</evidence>
<dbReference type="Proteomes" id="UP000504617">
    <property type="component" value="Unplaced"/>
</dbReference>
<accession>A0A6I9YZE3</accession>
<dbReference type="InterPro" id="IPR008967">
    <property type="entry name" value="p53-like_TF_DNA-bd_sf"/>
</dbReference>
<sequence length="216" mass="24549">MSKPEVTFGFYIGPFFALQNLQEAFLKAPGEMVLRANRKECTFQVNLTFCSFVFRFFCPPPCVYLMGSGWKKKKEQMERDGCSEQESQPCAFIGIGNSDQEMQQLNLEGKPLLLPYLCALKCLAIIFLKATPCPKEPNKEMINDGASWTIISTDKAEYTFYEGMGPVHAPVTPVPVVESLQVSQNFLCSYSCLIMVYNRDYRELAIYLVGWFSPEF</sequence>
<dbReference type="PANTHER" id="PTHR10665">
    <property type="entry name" value="RECOMBINING BINDING PROTEIN SUPPRESSOR OF HAIRLESS"/>
    <property type="match status" value="1"/>
</dbReference>
<reference evidence="3" key="1">
    <citation type="submission" date="2025-08" db="UniProtKB">
        <authorList>
            <consortium name="RefSeq"/>
        </authorList>
    </citation>
    <scope>IDENTIFICATION</scope>
    <source>
        <tissue evidence="3">Skeletal muscle</tissue>
    </source>
</reference>
<dbReference type="GeneID" id="106555725"/>
<dbReference type="InterPro" id="IPR015351">
    <property type="entry name" value="RBP-J/Cbf11/Cbf12_DNA-bd"/>
</dbReference>
<evidence type="ECO:0000259" key="1">
    <source>
        <dbReference type="SMART" id="SM01267"/>
    </source>
</evidence>
<dbReference type="GO" id="GO:0005634">
    <property type="term" value="C:nucleus"/>
    <property type="evidence" value="ECO:0007669"/>
    <property type="project" value="InterPro"/>
</dbReference>
<dbReference type="SMART" id="SM01267">
    <property type="entry name" value="LAG1_DNAbind"/>
    <property type="match status" value="1"/>
</dbReference>
<dbReference type="AlphaFoldDB" id="A0A6I9YZE3"/>
<dbReference type="Gene3D" id="2.60.40.1450">
    <property type="entry name" value="LAG1, DNA binding domain"/>
    <property type="match status" value="1"/>
</dbReference>
<keyword evidence="2" id="KW-1185">Reference proteome</keyword>
<protein>
    <submittedName>
        <fullName evidence="3">Recombining binding protein suppressor of hairless-like</fullName>
    </submittedName>
</protein>
<dbReference type="InterPro" id="IPR037095">
    <property type="entry name" value="RBP-J/Cbf11_DNA-bd_sf"/>
</dbReference>
<dbReference type="KEGG" id="tsr:106555725"/>